<dbReference type="STRING" id="653667.S9VWC6"/>
<feature type="compositionally biased region" description="Polar residues" evidence="5">
    <location>
        <begin position="917"/>
        <end position="929"/>
    </location>
</feature>
<dbReference type="Gene3D" id="1.10.287.1490">
    <property type="match status" value="1"/>
</dbReference>
<dbReference type="GO" id="GO:0048280">
    <property type="term" value="P:vesicle fusion with Golgi apparatus"/>
    <property type="evidence" value="ECO:0007669"/>
    <property type="project" value="InterPro"/>
</dbReference>
<gene>
    <name evidence="7" type="ORF">SPOG_00355</name>
</gene>
<feature type="region of interest" description="Disordered" evidence="5">
    <location>
        <begin position="960"/>
        <end position="986"/>
    </location>
</feature>
<dbReference type="GeneID" id="25034687"/>
<keyword evidence="3 4" id="KW-0175">Coiled coil</keyword>
<protein>
    <submittedName>
        <fullName evidence="7">Tethering factor Uso1</fullName>
    </submittedName>
</protein>
<reference evidence="7 8" key="1">
    <citation type="journal article" date="2011" name="Science">
        <title>Comparative functional genomics of the fission yeasts.</title>
        <authorList>
            <person name="Rhind N."/>
            <person name="Chen Z."/>
            <person name="Yassour M."/>
            <person name="Thompson D.A."/>
            <person name="Haas B.J."/>
            <person name="Habib N."/>
            <person name="Wapinski I."/>
            <person name="Roy S."/>
            <person name="Lin M.F."/>
            <person name="Heiman D.I."/>
            <person name="Young S.K."/>
            <person name="Furuya K."/>
            <person name="Guo Y."/>
            <person name="Pidoux A."/>
            <person name="Chen H.M."/>
            <person name="Robbertse B."/>
            <person name="Goldberg J.M."/>
            <person name="Aoki K."/>
            <person name="Bayne E.H."/>
            <person name="Berlin A.M."/>
            <person name="Desjardins C.A."/>
            <person name="Dobbs E."/>
            <person name="Dukaj L."/>
            <person name="Fan L."/>
            <person name="FitzGerald M.G."/>
            <person name="French C."/>
            <person name="Gujja S."/>
            <person name="Hansen K."/>
            <person name="Keifenheim D."/>
            <person name="Levin J.Z."/>
            <person name="Mosher R.A."/>
            <person name="Mueller C.A."/>
            <person name="Pfiffner J."/>
            <person name="Priest M."/>
            <person name="Russ C."/>
            <person name="Smialowska A."/>
            <person name="Swoboda P."/>
            <person name="Sykes S.M."/>
            <person name="Vaughn M."/>
            <person name="Vengrova S."/>
            <person name="Yoder R."/>
            <person name="Zeng Q."/>
            <person name="Allshire R."/>
            <person name="Baulcombe D."/>
            <person name="Birren B.W."/>
            <person name="Brown W."/>
            <person name="Ekwall K."/>
            <person name="Kellis M."/>
            <person name="Leatherwood J."/>
            <person name="Levin H."/>
            <person name="Margalit H."/>
            <person name="Martienssen R."/>
            <person name="Nieduszynski C.A."/>
            <person name="Spatafora J.W."/>
            <person name="Friedman N."/>
            <person name="Dalgaard J.Z."/>
            <person name="Baumann P."/>
            <person name="Niki H."/>
            <person name="Regev A."/>
            <person name="Nusbaum C."/>
        </authorList>
    </citation>
    <scope>NUCLEOTIDE SEQUENCE [LARGE SCALE GENOMIC DNA]</scope>
    <source>
        <strain evidence="8">OY26 / ATCC MYA-4695 / CBS 11777 / NBRC 106824 / NRRL Y48691</strain>
    </source>
</reference>
<dbReference type="SUPFAM" id="SSF48371">
    <property type="entry name" value="ARM repeat"/>
    <property type="match status" value="2"/>
</dbReference>
<dbReference type="Proteomes" id="UP000015464">
    <property type="component" value="Unassembled WGS sequence"/>
</dbReference>
<evidence type="ECO:0000313" key="7">
    <source>
        <dbReference type="EMBL" id="EPY51933.1"/>
    </source>
</evidence>
<sequence>MDILQKGYNVIVAPPKVQQADEAISTLCDRLEHATLFEDRKAAALGIKSFAREFKELVAAHGLKGIIRSLHRDSSDPELLRVALETCLILTKSSDEKTSSDTALWVSDQFILNHENIQCLLNSVQHDDFYVQLYSIELFSSILACRPAELKDCIQSFPSAISTVMTPLRDTSEPIRNAALYFLKDLTMNCASLQKLVVFENAFESILSILDDENGVEGGLISADALVFLDTLLNDNITNQHFFRESNQIPNIIRLLRPDSFIDANWDSLRTRCVNLVLHVLQSLTPIGLSSGKANQNAVMKSNSFDFLLRLATNPDLLHLDVPKVAWITLAHLVYANNACQDAFVKSSYFINQNTDALSCLLNQIFLPSISPSHRYSVAFFLRALVDSNNHLAETFLQRIIDAYRNKESSKLNLLDQYLDISILADTEQYGHWLISVILSYLVAGSDERKLQLCKIPLYQEIAADEEDGEEVTFIQCISTKLIATLRHDHALHNCVGYLTLLIILVDSNAHCVKDFLSESSILQTLLTTLMDESSSASSIIQGMIAVLLALVYHYCPLDSSVPKSSIYGAINSAVTRDVFLNRLHRLHQLDQIRSHLPLNEIPDGNFNTLLFDTLFVDFFKDNFYRLIHSIDDASDAYNASDDGINTLRAYEEAQQKLITLSDELKETKSLLSSISSDKEEELRSCRNEMEEKQKLINEFQVLNDDYRQELSSLRQSLYDIKIELDYSKSNTNSMEEEMKVLREGHDMEIKDFTEENEKLRKLLDSTKDQFKVISMKNKDLHTTMQGLEKANNEFQTLKSENSSLQQKVNDLTEKIEGLNKTTISMKSSLNESKNLEESLTQQIQKKDNLLSKYKDEENGYKGQIKEFESQVSSLRNELEVLRESKGSLMDEIKTTQNVVKHQSNELKLAKQKYTSSQEKLNANSQNSKTNEKKLSSLESELREEKDAVKRLQEELDNINSEKHRLQKEVNEGDSFRTASQAAQNEQRKELEKLKSDLDELQITRETAGEENEKLKEMCEELKKKVAGLETKDDQNTAELQKQNAELEKRLKEADEYWLLIIEELETKRSRDKKALKELGHEVSEDENESDEE</sequence>
<proteinExistence type="predicted"/>
<feature type="compositionally biased region" description="Basic and acidic residues" evidence="5">
    <location>
        <begin position="960"/>
        <end position="975"/>
    </location>
</feature>
<dbReference type="OrthoDB" id="198977at2759"/>
<dbReference type="GO" id="GO:0000139">
    <property type="term" value="C:Golgi membrane"/>
    <property type="evidence" value="ECO:0007669"/>
    <property type="project" value="InterPro"/>
</dbReference>
<dbReference type="InterPro" id="IPR006953">
    <property type="entry name" value="Vesicle_Uso1_P115_head"/>
</dbReference>
<dbReference type="RefSeq" id="XP_013023318.1">
    <property type="nucleotide sequence ID" value="XM_013167864.1"/>
</dbReference>
<evidence type="ECO:0000256" key="4">
    <source>
        <dbReference type="SAM" id="Coils"/>
    </source>
</evidence>
<dbReference type="InterPro" id="IPR016024">
    <property type="entry name" value="ARM-type_fold"/>
</dbReference>
<feature type="compositionally biased region" description="Basic and acidic residues" evidence="5">
    <location>
        <begin position="930"/>
        <end position="941"/>
    </location>
</feature>
<dbReference type="GO" id="GO:0005795">
    <property type="term" value="C:Golgi stack"/>
    <property type="evidence" value="ECO:0007669"/>
    <property type="project" value="TreeGrafter"/>
</dbReference>
<comment type="subcellular location">
    <subcellularLocation>
        <location evidence="1">Golgi apparatus</location>
    </subcellularLocation>
</comment>
<organism evidence="7 8">
    <name type="scientific">Schizosaccharomyces cryophilus (strain OY26 / ATCC MYA-4695 / CBS 11777 / NBRC 106824 / NRRL Y48691)</name>
    <name type="common">Fission yeast</name>
    <dbReference type="NCBI Taxonomy" id="653667"/>
    <lineage>
        <taxon>Eukaryota</taxon>
        <taxon>Fungi</taxon>
        <taxon>Dikarya</taxon>
        <taxon>Ascomycota</taxon>
        <taxon>Taphrinomycotina</taxon>
        <taxon>Schizosaccharomycetes</taxon>
        <taxon>Schizosaccharomycetales</taxon>
        <taxon>Schizosaccharomycetaceae</taxon>
        <taxon>Schizosaccharomyces</taxon>
    </lineage>
</organism>
<dbReference type="Pfam" id="PF04869">
    <property type="entry name" value="Uso1_p115_head"/>
    <property type="match status" value="1"/>
</dbReference>
<dbReference type="GO" id="GO:0006888">
    <property type="term" value="P:endoplasmic reticulum to Golgi vesicle-mediated transport"/>
    <property type="evidence" value="ECO:0007669"/>
    <property type="project" value="TreeGrafter"/>
</dbReference>
<dbReference type="InterPro" id="IPR024095">
    <property type="entry name" value="Vesicle_P115"/>
</dbReference>
<evidence type="ECO:0000256" key="1">
    <source>
        <dbReference type="ARBA" id="ARBA00004555"/>
    </source>
</evidence>
<dbReference type="eggNOG" id="KOG0946">
    <property type="taxonomic scope" value="Eukaryota"/>
</dbReference>
<dbReference type="PANTHER" id="PTHR10013:SF0">
    <property type="entry name" value="GENERAL VESICULAR TRANSPORT FACTOR P115"/>
    <property type="match status" value="1"/>
</dbReference>
<dbReference type="OMA" id="GQETFCN"/>
<keyword evidence="2" id="KW-0333">Golgi apparatus</keyword>
<feature type="domain" description="Vesicle tethering protein Uso1/P115-like head" evidence="6">
    <location>
        <begin position="354"/>
        <end position="631"/>
    </location>
</feature>
<accession>S9VWC6</accession>
<dbReference type="GO" id="GO:0012507">
    <property type="term" value="C:ER to Golgi transport vesicle membrane"/>
    <property type="evidence" value="ECO:0007669"/>
    <property type="project" value="TreeGrafter"/>
</dbReference>
<evidence type="ECO:0000256" key="5">
    <source>
        <dbReference type="SAM" id="MobiDB-lite"/>
    </source>
</evidence>
<dbReference type="AlphaFoldDB" id="S9VWC6"/>
<dbReference type="InterPro" id="IPR011989">
    <property type="entry name" value="ARM-like"/>
</dbReference>
<keyword evidence="8" id="KW-1185">Reference proteome</keyword>
<evidence type="ECO:0000256" key="2">
    <source>
        <dbReference type="ARBA" id="ARBA00023034"/>
    </source>
</evidence>
<dbReference type="GO" id="GO:0048211">
    <property type="term" value="P:Golgi vesicle docking"/>
    <property type="evidence" value="ECO:0007669"/>
    <property type="project" value="TreeGrafter"/>
</dbReference>
<feature type="coiled-coil region" evidence="4">
    <location>
        <begin position="651"/>
        <end position="717"/>
    </location>
</feature>
<evidence type="ECO:0000259" key="6">
    <source>
        <dbReference type="Pfam" id="PF04869"/>
    </source>
</evidence>
<feature type="region of interest" description="Disordered" evidence="5">
    <location>
        <begin position="917"/>
        <end position="941"/>
    </location>
</feature>
<dbReference type="GO" id="GO:0006886">
    <property type="term" value="P:intracellular protein transport"/>
    <property type="evidence" value="ECO:0007669"/>
    <property type="project" value="InterPro"/>
</dbReference>
<dbReference type="EMBL" id="KE546990">
    <property type="protein sequence ID" value="EPY51933.1"/>
    <property type="molecule type" value="Genomic_DNA"/>
</dbReference>
<dbReference type="GO" id="GO:0005783">
    <property type="term" value="C:endoplasmic reticulum"/>
    <property type="evidence" value="ECO:0007669"/>
    <property type="project" value="TreeGrafter"/>
</dbReference>
<dbReference type="HOGENOM" id="CLU_006318_4_0_1"/>
<dbReference type="PANTHER" id="PTHR10013">
    <property type="entry name" value="GENERAL VESICULAR TRANSPORT FACTOR P115"/>
    <property type="match status" value="1"/>
</dbReference>
<dbReference type="Gene3D" id="1.25.10.10">
    <property type="entry name" value="Leucine-rich Repeat Variant"/>
    <property type="match status" value="1"/>
</dbReference>
<evidence type="ECO:0000313" key="8">
    <source>
        <dbReference type="Proteomes" id="UP000015464"/>
    </source>
</evidence>
<name>S9VWC6_SCHCR</name>
<evidence type="ECO:0000256" key="3">
    <source>
        <dbReference type="ARBA" id="ARBA00023054"/>
    </source>
</evidence>